<evidence type="ECO:0000256" key="2">
    <source>
        <dbReference type="HAMAP-Rule" id="MF_00489"/>
    </source>
</evidence>
<protein>
    <recommendedName>
        <fullName evidence="2">UPF0178 protein D1114_17860</fullName>
    </recommendedName>
</protein>
<dbReference type="Proteomes" id="UP000266305">
    <property type="component" value="Unassembled WGS sequence"/>
</dbReference>
<dbReference type="AlphaFoldDB" id="A0AAX1UH30"/>
<evidence type="ECO:0000313" key="4">
    <source>
        <dbReference type="Proteomes" id="UP000266305"/>
    </source>
</evidence>
<dbReference type="RefSeq" id="WP_119000956.1">
    <property type="nucleotide sequence ID" value="NZ_QWGP01000025.1"/>
</dbReference>
<dbReference type="NCBIfam" id="NF001095">
    <property type="entry name" value="PRK00124.1"/>
    <property type="match status" value="1"/>
</dbReference>
<reference evidence="3 4" key="1">
    <citation type="submission" date="2018-08" db="EMBL/GenBank/DDBJ databases">
        <title>Draft genome sequence of Rhodobacter sphaeroides FY.</title>
        <authorList>
            <person name="Rayyan A."/>
            <person name="Meyer T.E."/>
            <person name="Kyndt J.A."/>
        </authorList>
    </citation>
    <scope>NUCLEOTIDE SEQUENCE [LARGE SCALE GENOMIC DNA]</scope>
    <source>
        <strain evidence="3 4">FY</strain>
    </source>
</reference>
<accession>A0AAX1UH30</accession>
<comment type="caution">
    <text evidence="3">The sequence shown here is derived from an EMBL/GenBank/DDBJ whole genome shotgun (WGS) entry which is preliminary data.</text>
</comment>
<organism evidence="3 4">
    <name type="scientific">Cereibacter sphaeroides</name>
    <name type="common">Rhodobacter sphaeroides</name>
    <dbReference type="NCBI Taxonomy" id="1063"/>
    <lineage>
        <taxon>Bacteria</taxon>
        <taxon>Pseudomonadati</taxon>
        <taxon>Pseudomonadota</taxon>
        <taxon>Alphaproteobacteria</taxon>
        <taxon>Rhodobacterales</taxon>
        <taxon>Paracoccaceae</taxon>
        <taxon>Cereibacter</taxon>
    </lineage>
</organism>
<proteinExistence type="inferred from homology"/>
<dbReference type="Pfam" id="PF02639">
    <property type="entry name" value="DUF188"/>
    <property type="match status" value="1"/>
</dbReference>
<dbReference type="InterPro" id="IPR003791">
    <property type="entry name" value="UPF0178"/>
</dbReference>
<sequence>MTDLYIDADACPVKAEAERVAVRHGVRMFLVSNGGIRPPAHPLVESIFVPEGPDVADMWIADRARTGDVVVTSDIPLAAKVVAAGALVVKPNGETLTKANIGNALATRDLMADLRSADPFRQGGGRPFSKADRSRFLDALERAMRKAQEAGRSASGGSEAGS</sequence>
<comment type="similarity">
    <text evidence="1 2">Belongs to the UPF0178 family.</text>
</comment>
<dbReference type="PANTHER" id="PTHR35146">
    <property type="entry name" value="UPF0178 PROTEIN YAII"/>
    <property type="match status" value="1"/>
</dbReference>
<name>A0AAX1UH30_CERSP</name>
<dbReference type="HAMAP" id="MF_00489">
    <property type="entry name" value="UPF0178"/>
    <property type="match status" value="1"/>
</dbReference>
<gene>
    <name evidence="3" type="ORF">D1114_17860</name>
</gene>
<evidence type="ECO:0000256" key="1">
    <source>
        <dbReference type="ARBA" id="ARBA00008522"/>
    </source>
</evidence>
<evidence type="ECO:0000313" key="3">
    <source>
        <dbReference type="EMBL" id="RHZ92276.1"/>
    </source>
</evidence>
<dbReference type="EMBL" id="QWGP01000025">
    <property type="protein sequence ID" value="RHZ92276.1"/>
    <property type="molecule type" value="Genomic_DNA"/>
</dbReference>
<dbReference type="PANTHER" id="PTHR35146:SF1">
    <property type="entry name" value="UPF0178 PROTEIN YAII"/>
    <property type="match status" value="1"/>
</dbReference>